<dbReference type="OrthoDB" id="8657921at2759"/>
<dbReference type="Ensembl" id="ENSDART00000145025.3">
    <property type="protein sequence ID" value="ENSDARP00000120117.1"/>
    <property type="gene ID" value="ENSDARG00000069453.6"/>
</dbReference>
<name>B0S6Z6_DANRE</name>
<proteinExistence type="predicted"/>
<dbReference type="OMA" id="TRERLIM"/>
<dbReference type="PaxDb" id="7955-ENSDARP00000120117"/>
<protein>
    <submittedName>
        <fullName evidence="2">Zgc:113314</fullName>
    </submittedName>
</protein>
<gene>
    <name evidence="3" type="ORF">zgc:113314</name>
</gene>
<evidence type="ECO:0000313" key="3">
    <source>
        <dbReference type="ZFIN" id="ZDB-GENE-050913-19"/>
    </source>
</evidence>
<evidence type="ECO:0000313" key="2">
    <source>
        <dbReference type="Ensembl" id="ENSDARP00000120117"/>
    </source>
</evidence>
<dbReference type="ExpressionAtlas" id="B0S6Z6">
    <property type="expression patterns" value="baseline and differential"/>
</dbReference>
<sequence length="247" mass="29057">MPEGNSRQLLLNHVTSDSKVHSRHDSAMGITRKYIANLKDLPTRVQDENDCTSEPFTKPRLCCKMVNKIRNTLVSTETFLQKENITLDTYKRIIRDLVIHLDRVTTKVFVNSLPYNVMDDLGLQECEAFVLRWSEELRKLQSEYRNHLDQISNIKRLSWSLDVCLKTREDQIQKVQKEFQWFINILKSLPKSSVCQDGFARIELLNLYRQWKKGQLISMLPIMDFIMKTLLKEKDSILKRKLQPKSA</sequence>
<keyword evidence="1" id="KW-0175">Coiled coil</keyword>
<accession>A0A8M9PSC3</accession>
<dbReference type="AGR" id="ZFIN:ZDB-GENE-050913-19"/>
<feature type="coiled-coil region" evidence="1">
    <location>
        <begin position="130"/>
        <end position="157"/>
    </location>
</feature>
<reference evidence="2" key="1">
    <citation type="journal article" date="2013" name="Nature">
        <title>The zebrafish reference genome sequence and its relationship to the human genome.</title>
        <authorList>
            <consortium name="Genome Reference Consortium Zebrafish"/>
            <person name="Howe K."/>
            <person name="Clark M.D."/>
            <person name="Torroja C.F."/>
            <person name="Torrance J."/>
            <person name="Berthelot C."/>
            <person name="Muffato M."/>
            <person name="Collins J.E."/>
            <person name="Humphray S."/>
            <person name="McLaren K."/>
            <person name="Matthews L."/>
            <person name="McLaren S."/>
            <person name="Sealy I."/>
            <person name="Caccamo M."/>
            <person name="Churcher C."/>
            <person name="Scott C."/>
            <person name="Barrett J.C."/>
            <person name="Koch R."/>
            <person name="Rauch G.J."/>
            <person name="White S."/>
            <person name="Chow W."/>
            <person name="Kilian B."/>
            <person name="Quintais L.T."/>
            <person name="Guerra-Assuncao J.A."/>
            <person name="Zhou Y."/>
            <person name="Gu Y."/>
            <person name="Yen J."/>
            <person name="Vogel J.H."/>
            <person name="Eyre T."/>
            <person name="Redmond S."/>
            <person name="Banerjee R."/>
            <person name="Chi J."/>
            <person name="Fu B."/>
            <person name="Langley E."/>
            <person name="Maguire S.F."/>
            <person name="Laird G.K."/>
            <person name="Lloyd D."/>
            <person name="Kenyon E."/>
            <person name="Donaldson S."/>
            <person name="Sehra H."/>
            <person name="Almeida-King J."/>
            <person name="Loveland J."/>
            <person name="Trevanion S."/>
            <person name="Jones M."/>
            <person name="Quail M."/>
            <person name="Willey D."/>
            <person name="Hunt A."/>
            <person name="Burton J."/>
            <person name="Sims S."/>
            <person name="McLay K."/>
            <person name="Plumb B."/>
            <person name="Davis J."/>
            <person name="Clee C."/>
            <person name="Oliver K."/>
            <person name="Clark R."/>
            <person name="Riddle C."/>
            <person name="Elliot D."/>
            <person name="Eliott D."/>
            <person name="Threadgold G."/>
            <person name="Harden G."/>
            <person name="Ware D."/>
            <person name="Begum S."/>
            <person name="Mortimore B."/>
            <person name="Mortimer B."/>
            <person name="Kerry G."/>
            <person name="Heath P."/>
            <person name="Phillimore B."/>
            <person name="Tracey A."/>
            <person name="Corby N."/>
            <person name="Dunn M."/>
            <person name="Johnson C."/>
            <person name="Wood J."/>
            <person name="Clark S."/>
            <person name="Pelan S."/>
            <person name="Griffiths G."/>
            <person name="Smith M."/>
            <person name="Glithero R."/>
            <person name="Howden P."/>
            <person name="Barker N."/>
            <person name="Lloyd C."/>
            <person name="Stevens C."/>
            <person name="Harley J."/>
            <person name="Holt K."/>
            <person name="Panagiotidis G."/>
            <person name="Lovell J."/>
            <person name="Beasley H."/>
            <person name="Henderson C."/>
            <person name="Gordon D."/>
            <person name="Auger K."/>
            <person name="Wright D."/>
            <person name="Collins J."/>
            <person name="Raisen C."/>
            <person name="Dyer L."/>
            <person name="Leung K."/>
            <person name="Robertson L."/>
            <person name="Ambridge K."/>
            <person name="Leongamornlert D."/>
            <person name="McGuire S."/>
            <person name="Gilderthorp R."/>
            <person name="Griffiths C."/>
            <person name="Manthravadi D."/>
            <person name="Nichol S."/>
            <person name="Barker G."/>
            <person name="Whitehead S."/>
            <person name="Kay M."/>
            <person name="Brown J."/>
            <person name="Murnane C."/>
            <person name="Gray E."/>
            <person name="Humphries M."/>
            <person name="Sycamore N."/>
            <person name="Barker D."/>
            <person name="Saunders D."/>
            <person name="Wallis J."/>
            <person name="Babbage A."/>
            <person name="Hammond S."/>
            <person name="Mashreghi-Mohammadi M."/>
            <person name="Barr L."/>
            <person name="Martin S."/>
            <person name="Wray P."/>
            <person name="Ellington A."/>
            <person name="Matthews N."/>
            <person name="Ellwood M."/>
            <person name="Woodmansey R."/>
            <person name="Clark G."/>
            <person name="Cooper J."/>
            <person name="Cooper J."/>
            <person name="Tromans A."/>
            <person name="Grafham D."/>
            <person name="Skuce C."/>
            <person name="Pandian R."/>
            <person name="Andrews R."/>
            <person name="Harrison E."/>
            <person name="Kimberley A."/>
            <person name="Garnett J."/>
            <person name="Fosker N."/>
            <person name="Hall R."/>
            <person name="Garner P."/>
            <person name="Kelly D."/>
            <person name="Bird C."/>
            <person name="Palmer S."/>
            <person name="Gehring I."/>
            <person name="Berger A."/>
            <person name="Dooley C.M."/>
            <person name="Ersan-Urun Z."/>
            <person name="Eser C."/>
            <person name="Geiger H."/>
            <person name="Geisler M."/>
            <person name="Karotki L."/>
            <person name="Kirn A."/>
            <person name="Konantz J."/>
            <person name="Konantz M."/>
            <person name="Oberlander M."/>
            <person name="Rudolph-Geiger S."/>
            <person name="Teucke M."/>
            <person name="Lanz C."/>
            <person name="Raddatz G."/>
            <person name="Osoegawa K."/>
            <person name="Zhu B."/>
            <person name="Rapp A."/>
            <person name="Widaa S."/>
            <person name="Langford C."/>
            <person name="Yang F."/>
            <person name="Schuster S.C."/>
            <person name="Carter N.P."/>
            <person name="Harrow J."/>
            <person name="Ning Z."/>
            <person name="Herrero J."/>
            <person name="Searle S.M."/>
            <person name="Enright A."/>
            <person name="Geisler R."/>
            <person name="Plasterk R.H."/>
            <person name="Lee C."/>
            <person name="Westerfield M."/>
            <person name="de Jong P.J."/>
            <person name="Zon L.I."/>
            <person name="Postlethwait J.H."/>
            <person name="Nusslein-Volhard C."/>
            <person name="Hubbard T.J."/>
            <person name="Roest Crollius H."/>
            <person name="Rogers J."/>
            <person name="Stemple D.L."/>
        </authorList>
    </citation>
    <scope>NUCLEOTIDE SEQUENCE [LARGE SCALE GENOMIC DNA]</scope>
    <source>
        <strain evidence="2">Tuebingen</strain>
    </source>
</reference>
<dbReference type="FunCoup" id="B0S6Z6">
    <property type="interactions" value="56"/>
</dbReference>
<dbReference type="ZFIN" id="ZDB-GENE-050913-19">
    <property type="gene designation" value="zgc:113314"/>
</dbReference>
<dbReference type="HOGENOM" id="CLU_1124210_0_0_1"/>
<accession>B0S6Z6</accession>
<dbReference type="EMBL" id="BX571845">
    <property type="status" value="NOT_ANNOTATED_CDS"/>
    <property type="molecule type" value="Genomic_DNA"/>
</dbReference>
<dbReference type="AlphaFoldDB" id="B0S6Z6"/>
<dbReference type="GeneTree" id="ENSGT01060000249430"/>
<dbReference type="Bgee" id="ENSDARG00000069453">
    <property type="expression patterns" value="Expressed in mature ovarian follicle and 20 other cell types or tissues"/>
</dbReference>
<organism evidence="2">
    <name type="scientific">Danio rerio</name>
    <name type="common">Zebrafish</name>
    <name type="synonym">Brachydanio rerio</name>
    <dbReference type="NCBI Taxonomy" id="7955"/>
    <lineage>
        <taxon>Eukaryota</taxon>
        <taxon>Metazoa</taxon>
        <taxon>Chordata</taxon>
        <taxon>Craniata</taxon>
        <taxon>Vertebrata</taxon>
        <taxon>Euteleostomi</taxon>
        <taxon>Actinopterygii</taxon>
        <taxon>Neopterygii</taxon>
        <taxon>Teleostei</taxon>
        <taxon>Ostariophysi</taxon>
        <taxon>Cypriniformes</taxon>
        <taxon>Danionidae</taxon>
        <taxon>Danioninae</taxon>
        <taxon>Danio</taxon>
    </lineage>
</organism>
<reference evidence="2" key="2">
    <citation type="submission" date="2013-08" db="UniProtKB">
        <authorList>
            <consortium name="Ensembl"/>
        </authorList>
    </citation>
    <scope>IDENTIFICATION</scope>
    <source>
        <strain evidence="2">Tuebingen</strain>
    </source>
</reference>
<evidence type="ECO:0000256" key="1">
    <source>
        <dbReference type="SAM" id="Coils"/>
    </source>
</evidence>